<accession>A0ABD5VWU0</accession>
<evidence type="ECO:0000259" key="7">
    <source>
        <dbReference type="PROSITE" id="PS50109"/>
    </source>
</evidence>
<reference evidence="8 9" key="1">
    <citation type="journal article" date="2019" name="Int. J. Syst. Evol. Microbiol.">
        <title>The Global Catalogue of Microorganisms (GCM) 10K type strain sequencing project: providing services to taxonomists for standard genome sequencing and annotation.</title>
        <authorList>
            <consortium name="The Broad Institute Genomics Platform"/>
            <consortium name="The Broad Institute Genome Sequencing Center for Infectious Disease"/>
            <person name="Wu L."/>
            <person name="Ma J."/>
        </authorList>
    </citation>
    <scope>NUCLEOTIDE SEQUENCE [LARGE SCALE GENOMIC DNA]</scope>
    <source>
        <strain evidence="8 9">JCM 30072</strain>
    </source>
</reference>
<evidence type="ECO:0000256" key="2">
    <source>
        <dbReference type="ARBA" id="ARBA00012438"/>
    </source>
</evidence>
<gene>
    <name evidence="8" type="ORF">ACFQQG_05750</name>
</gene>
<dbReference type="RefSeq" id="WP_382184540.1">
    <property type="nucleotide sequence ID" value="NZ_JBHSZI010000001.1"/>
</dbReference>
<dbReference type="GO" id="GO:0005524">
    <property type="term" value="F:ATP binding"/>
    <property type="evidence" value="ECO:0007669"/>
    <property type="project" value="UniProtKB-KW"/>
</dbReference>
<evidence type="ECO:0000256" key="4">
    <source>
        <dbReference type="ARBA" id="ARBA00022741"/>
    </source>
</evidence>
<dbReference type="SUPFAM" id="SSF47384">
    <property type="entry name" value="Homodimeric domain of signal transducing histidine kinase"/>
    <property type="match status" value="1"/>
</dbReference>
<dbReference type="AlphaFoldDB" id="A0ABD5VWU0"/>
<proteinExistence type="predicted"/>
<dbReference type="PROSITE" id="PS50109">
    <property type="entry name" value="HIS_KIN"/>
    <property type="match status" value="1"/>
</dbReference>
<keyword evidence="3" id="KW-0808">Transferase</keyword>
<evidence type="ECO:0000256" key="6">
    <source>
        <dbReference type="ARBA" id="ARBA00022840"/>
    </source>
</evidence>
<dbReference type="Gene3D" id="3.30.565.10">
    <property type="entry name" value="Histidine kinase-like ATPase, C-terminal domain"/>
    <property type="match status" value="1"/>
</dbReference>
<dbReference type="SMART" id="SM00387">
    <property type="entry name" value="HATPase_c"/>
    <property type="match status" value="1"/>
</dbReference>
<dbReference type="InterPro" id="IPR003594">
    <property type="entry name" value="HATPase_dom"/>
</dbReference>
<dbReference type="EMBL" id="JBHSZI010000001">
    <property type="protein sequence ID" value="MFC7057763.1"/>
    <property type="molecule type" value="Genomic_DNA"/>
</dbReference>
<evidence type="ECO:0000256" key="5">
    <source>
        <dbReference type="ARBA" id="ARBA00022777"/>
    </source>
</evidence>
<protein>
    <recommendedName>
        <fullName evidence="2">histidine kinase</fullName>
        <ecNumber evidence="2">2.7.13.3</ecNumber>
    </recommendedName>
</protein>
<dbReference type="SUPFAM" id="SSF55874">
    <property type="entry name" value="ATPase domain of HSP90 chaperone/DNA topoisomerase II/histidine kinase"/>
    <property type="match status" value="1"/>
</dbReference>
<keyword evidence="5 8" id="KW-0418">Kinase</keyword>
<feature type="domain" description="Histidine kinase" evidence="7">
    <location>
        <begin position="27"/>
        <end position="233"/>
    </location>
</feature>
<sequence>MKLLIPEGRTITELKEREQHLKVMNRFLRHNVRNQMTIIQGQGDYLASQIDDSEYQSCLEQITENATELTELTETAHELLQLTVEQSPERRPVAPGDVVKESLQQLGDQYPEAAISVDCRADALASADNRLGAVVEELVENAIVHGSDKPQVDVTVSKTDDHVEIHVADDGPGIPDDELAGIMTDQEQTQLTHGTGFGLWIVRSIVDDCGGELDYRKRDGSGSKVIVRLQQAGGEQSSEFDQSDRR</sequence>
<keyword evidence="9" id="KW-1185">Reference proteome</keyword>
<evidence type="ECO:0000256" key="1">
    <source>
        <dbReference type="ARBA" id="ARBA00000085"/>
    </source>
</evidence>
<dbReference type="InterPro" id="IPR004358">
    <property type="entry name" value="Sig_transdc_His_kin-like_C"/>
</dbReference>
<keyword evidence="4" id="KW-0547">Nucleotide-binding</keyword>
<dbReference type="PANTHER" id="PTHR44936:SF10">
    <property type="entry name" value="SENSOR PROTEIN RSTB"/>
    <property type="match status" value="1"/>
</dbReference>
<dbReference type="GO" id="GO:0004673">
    <property type="term" value="F:protein histidine kinase activity"/>
    <property type="evidence" value="ECO:0007669"/>
    <property type="project" value="UniProtKB-EC"/>
</dbReference>
<dbReference type="InterPro" id="IPR036890">
    <property type="entry name" value="HATPase_C_sf"/>
</dbReference>
<dbReference type="EC" id="2.7.13.3" evidence="2"/>
<evidence type="ECO:0000313" key="9">
    <source>
        <dbReference type="Proteomes" id="UP001596445"/>
    </source>
</evidence>
<dbReference type="InterPro" id="IPR036097">
    <property type="entry name" value="HisK_dim/P_sf"/>
</dbReference>
<name>A0ABD5VWU0_9EURY</name>
<keyword evidence="6" id="KW-0067">ATP-binding</keyword>
<dbReference type="PRINTS" id="PR00344">
    <property type="entry name" value="BCTRLSENSOR"/>
</dbReference>
<comment type="caution">
    <text evidence="8">The sequence shown here is derived from an EMBL/GenBank/DDBJ whole genome shotgun (WGS) entry which is preliminary data.</text>
</comment>
<comment type="catalytic activity">
    <reaction evidence="1">
        <text>ATP + protein L-histidine = ADP + protein N-phospho-L-histidine.</text>
        <dbReference type="EC" id="2.7.13.3"/>
    </reaction>
</comment>
<dbReference type="PANTHER" id="PTHR44936">
    <property type="entry name" value="SENSOR PROTEIN CREC"/>
    <property type="match status" value="1"/>
</dbReference>
<dbReference type="Proteomes" id="UP001596445">
    <property type="component" value="Unassembled WGS sequence"/>
</dbReference>
<dbReference type="InterPro" id="IPR005467">
    <property type="entry name" value="His_kinase_dom"/>
</dbReference>
<dbReference type="InterPro" id="IPR050980">
    <property type="entry name" value="2C_sensor_his_kinase"/>
</dbReference>
<dbReference type="Pfam" id="PF02518">
    <property type="entry name" value="HATPase_c"/>
    <property type="match status" value="1"/>
</dbReference>
<dbReference type="CDD" id="cd00075">
    <property type="entry name" value="HATPase"/>
    <property type="match status" value="1"/>
</dbReference>
<evidence type="ECO:0000313" key="8">
    <source>
        <dbReference type="EMBL" id="MFC7057763.1"/>
    </source>
</evidence>
<organism evidence="8 9">
    <name type="scientific">Halovenus salina</name>
    <dbReference type="NCBI Taxonomy" id="1510225"/>
    <lineage>
        <taxon>Archaea</taxon>
        <taxon>Methanobacteriati</taxon>
        <taxon>Methanobacteriota</taxon>
        <taxon>Stenosarchaea group</taxon>
        <taxon>Halobacteria</taxon>
        <taxon>Halobacteriales</taxon>
        <taxon>Haloarculaceae</taxon>
        <taxon>Halovenus</taxon>
    </lineage>
</organism>
<evidence type="ECO:0000256" key="3">
    <source>
        <dbReference type="ARBA" id="ARBA00022679"/>
    </source>
</evidence>